<reference evidence="1 2" key="1">
    <citation type="submission" date="2014-04" db="EMBL/GenBank/DDBJ databases">
        <authorList>
            <consortium name="DOE Joint Genome Institute"/>
            <person name="Kuo A."/>
            <person name="Tarkka M."/>
            <person name="Buscot F."/>
            <person name="Kohler A."/>
            <person name="Nagy L.G."/>
            <person name="Floudas D."/>
            <person name="Copeland A."/>
            <person name="Barry K.W."/>
            <person name="Cichocki N."/>
            <person name="Veneault-Fourrey C."/>
            <person name="LaButti K."/>
            <person name="Lindquist E.A."/>
            <person name="Lipzen A."/>
            <person name="Lundell T."/>
            <person name="Morin E."/>
            <person name="Murat C."/>
            <person name="Sun H."/>
            <person name="Tunlid A."/>
            <person name="Henrissat B."/>
            <person name="Grigoriev I.V."/>
            <person name="Hibbett D.S."/>
            <person name="Martin F."/>
            <person name="Nordberg H.P."/>
            <person name="Cantor M.N."/>
            <person name="Hua S.X."/>
        </authorList>
    </citation>
    <scope>NUCLEOTIDE SEQUENCE [LARGE SCALE GENOMIC DNA]</scope>
    <source>
        <strain evidence="1 2">F 1598</strain>
    </source>
</reference>
<evidence type="ECO:0000313" key="1">
    <source>
        <dbReference type="EMBL" id="KIM83018.1"/>
    </source>
</evidence>
<dbReference type="HOGENOM" id="CLU_2655357_0_0_1"/>
<dbReference type="InParanoid" id="A0A0C3B9P0"/>
<dbReference type="Proteomes" id="UP000054166">
    <property type="component" value="Unassembled WGS sequence"/>
</dbReference>
<accession>A0A0C3B9P0</accession>
<keyword evidence="2" id="KW-1185">Reference proteome</keyword>
<reference evidence="2" key="2">
    <citation type="submission" date="2015-01" db="EMBL/GenBank/DDBJ databases">
        <title>Evolutionary Origins and Diversification of the Mycorrhizal Mutualists.</title>
        <authorList>
            <consortium name="DOE Joint Genome Institute"/>
            <consortium name="Mycorrhizal Genomics Consortium"/>
            <person name="Kohler A."/>
            <person name="Kuo A."/>
            <person name="Nagy L.G."/>
            <person name="Floudas D."/>
            <person name="Copeland A."/>
            <person name="Barry K.W."/>
            <person name="Cichocki N."/>
            <person name="Veneault-Fourrey C."/>
            <person name="LaButti K."/>
            <person name="Lindquist E.A."/>
            <person name="Lipzen A."/>
            <person name="Lundell T."/>
            <person name="Morin E."/>
            <person name="Murat C."/>
            <person name="Riley R."/>
            <person name="Ohm R."/>
            <person name="Sun H."/>
            <person name="Tunlid A."/>
            <person name="Henrissat B."/>
            <person name="Grigoriev I.V."/>
            <person name="Hibbett D.S."/>
            <person name="Martin F."/>
        </authorList>
    </citation>
    <scope>NUCLEOTIDE SEQUENCE [LARGE SCALE GENOMIC DNA]</scope>
    <source>
        <strain evidence="2">F 1598</strain>
    </source>
</reference>
<dbReference type="AlphaFoldDB" id="A0A0C3B9P0"/>
<evidence type="ECO:0000313" key="2">
    <source>
        <dbReference type="Proteomes" id="UP000054166"/>
    </source>
</evidence>
<sequence>MICEMAFIGNEEEDVYDRPRLDFTLIYGRRTIGVGRAWLRLSVPVLRIRECSPSSYLDVDEAAAMTGKREDGVFSG</sequence>
<gene>
    <name evidence="1" type="ORF">PILCRDRAFT_7454</name>
</gene>
<name>A0A0C3B9P0_PILCF</name>
<protein>
    <submittedName>
        <fullName evidence="1">Uncharacterized protein</fullName>
    </submittedName>
</protein>
<proteinExistence type="predicted"/>
<dbReference type="EMBL" id="KN832992">
    <property type="protein sequence ID" value="KIM83018.1"/>
    <property type="molecule type" value="Genomic_DNA"/>
</dbReference>
<organism evidence="1 2">
    <name type="scientific">Piloderma croceum (strain F 1598)</name>
    <dbReference type="NCBI Taxonomy" id="765440"/>
    <lineage>
        <taxon>Eukaryota</taxon>
        <taxon>Fungi</taxon>
        <taxon>Dikarya</taxon>
        <taxon>Basidiomycota</taxon>
        <taxon>Agaricomycotina</taxon>
        <taxon>Agaricomycetes</taxon>
        <taxon>Agaricomycetidae</taxon>
        <taxon>Atheliales</taxon>
        <taxon>Atheliaceae</taxon>
        <taxon>Piloderma</taxon>
    </lineage>
</organism>